<protein>
    <recommendedName>
        <fullName evidence="4">CLIP domain-containing serine protease</fullName>
    </recommendedName>
</protein>
<name>A0A8X6ITY8_NEPPI</name>
<organism evidence="2 3">
    <name type="scientific">Nephila pilipes</name>
    <name type="common">Giant wood spider</name>
    <name type="synonym">Nephila maculata</name>
    <dbReference type="NCBI Taxonomy" id="299642"/>
    <lineage>
        <taxon>Eukaryota</taxon>
        <taxon>Metazoa</taxon>
        <taxon>Ecdysozoa</taxon>
        <taxon>Arthropoda</taxon>
        <taxon>Chelicerata</taxon>
        <taxon>Arachnida</taxon>
        <taxon>Araneae</taxon>
        <taxon>Araneomorphae</taxon>
        <taxon>Entelegynae</taxon>
        <taxon>Araneoidea</taxon>
        <taxon>Nephilidae</taxon>
        <taxon>Nephila</taxon>
    </lineage>
</organism>
<reference evidence="2" key="1">
    <citation type="submission" date="2020-08" db="EMBL/GenBank/DDBJ databases">
        <title>Multicomponent nature underlies the extraordinary mechanical properties of spider dragline silk.</title>
        <authorList>
            <person name="Kono N."/>
            <person name="Nakamura H."/>
            <person name="Mori M."/>
            <person name="Yoshida Y."/>
            <person name="Ohtoshi R."/>
            <person name="Malay A.D."/>
            <person name="Moran D.A.P."/>
            <person name="Tomita M."/>
            <person name="Numata K."/>
            <person name="Arakawa K."/>
        </authorList>
    </citation>
    <scope>NUCLEOTIDE SEQUENCE</scope>
</reference>
<gene>
    <name evidence="2" type="primary">X975_13403</name>
    <name evidence="2" type="ORF">NPIL_108381</name>
</gene>
<proteinExistence type="predicted"/>
<dbReference type="AlphaFoldDB" id="A0A8X6ITY8"/>
<accession>A0A8X6ITY8</accession>
<evidence type="ECO:0000313" key="3">
    <source>
        <dbReference type="Proteomes" id="UP000887013"/>
    </source>
</evidence>
<dbReference type="OrthoDB" id="6406680at2759"/>
<comment type="caution">
    <text evidence="2">The sequence shown here is derived from an EMBL/GenBank/DDBJ whole genome shotgun (WGS) entry which is preliminary data.</text>
</comment>
<sequence>MMLRIVFRCLLAACLACFCSAILLGKIRQKEEPETNILKKSSRFWFPRTDESPSCKTDQALQGVCVDVRLCYAARRAVSVGNHPVRCGWINNFVPMVCCHPDQVQHPKLVFRPARQYSSDFY</sequence>
<dbReference type="Proteomes" id="UP000887013">
    <property type="component" value="Unassembled WGS sequence"/>
</dbReference>
<keyword evidence="3" id="KW-1185">Reference proteome</keyword>
<dbReference type="EMBL" id="BMAW01047363">
    <property type="protein sequence ID" value="GFS60357.1"/>
    <property type="molecule type" value="Genomic_DNA"/>
</dbReference>
<feature type="chain" id="PRO_5036457998" description="CLIP domain-containing serine protease" evidence="1">
    <location>
        <begin position="22"/>
        <end position="122"/>
    </location>
</feature>
<feature type="signal peptide" evidence="1">
    <location>
        <begin position="1"/>
        <end position="21"/>
    </location>
</feature>
<keyword evidence="1" id="KW-0732">Signal</keyword>
<evidence type="ECO:0008006" key="4">
    <source>
        <dbReference type="Google" id="ProtNLM"/>
    </source>
</evidence>
<evidence type="ECO:0000256" key="1">
    <source>
        <dbReference type="SAM" id="SignalP"/>
    </source>
</evidence>
<evidence type="ECO:0000313" key="2">
    <source>
        <dbReference type="EMBL" id="GFS60357.1"/>
    </source>
</evidence>